<evidence type="ECO:0000313" key="2">
    <source>
        <dbReference type="Proteomes" id="UP000280099"/>
    </source>
</evidence>
<keyword evidence="2" id="KW-1185">Reference proteome</keyword>
<dbReference type="AlphaFoldDB" id="A0A420XIS0"/>
<organism evidence="1 2">
    <name type="scientific">Otariodibacter oris</name>
    <dbReference type="NCBI Taxonomy" id="1032623"/>
    <lineage>
        <taxon>Bacteria</taxon>
        <taxon>Pseudomonadati</taxon>
        <taxon>Pseudomonadota</taxon>
        <taxon>Gammaproteobacteria</taxon>
        <taxon>Pasteurellales</taxon>
        <taxon>Pasteurellaceae</taxon>
        <taxon>Otariodibacter</taxon>
    </lineage>
</organism>
<dbReference type="Proteomes" id="UP000280099">
    <property type="component" value="Unassembled WGS sequence"/>
</dbReference>
<dbReference type="PROSITE" id="PS51257">
    <property type="entry name" value="PROKAR_LIPOPROTEIN"/>
    <property type="match status" value="1"/>
</dbReference>
<gene>
    <name evidence="1" type="ORF">DES31_0293</name>
</gene>
<comment type="caution">
    <text evidence="1">The sequence shown here is derived from an EMBL/GenBank/DDBJ whole genome shotgun (WGS) entry which is preliminary data.</text>
</comment>
<evidence type="ECO:0000313" key="1">
    <source>
        <dbReference type="EMBL" id="RKR76980.1"/>
    </source>
</evidence>
<proteinExistence type="predicted"/>
<name>A0A420XIS0_9PAST</name>
<dbReference type="EMBL" id="RBJC01000004">
    <property type="protein sequence ID" value="RKR76980.1"/>
    <property type="molecule type" value="Genomic_DNA"/>
</dbReference>
<accession>A0A420XIS0</accession>
<reference evidence="1 2" key="1">
    <citation type="submission" date="2018-10" db="EMBL/GenBank/DDBJ databases">
        <title>Genomic Encyclopedia of Type Strains, Phase IV (KMG-IV): sequencing the most valuable type-strain genomes for metagenomic binning, comparative biology and taxonomic classification.</title>
        <authorList>
            <person name="Goeker M."/>
        </authorList>
    </citation>
    <scope>NUCLEOTIDE SEQUENCE [LARGE SCALE GENOMIC DNA]</scope>
    <source>
        <strain evidence="1 2">DSM 23800</strain>
    </source>
</reference>
<dbReference type="RefSeq" id="WP_121121276.1">
    <property type="nucleotide sequence ID" value="NZ_CP016604.1"/>
</dbReference>
<protein>
    <recommendedName>
        <fullName evidence="3">Lipoprotein</fullName>
    </recommendedName>
</protein>
<evidence type="ECO:0008006" key="3">
    <source>
        <dbReference type="Google" id="ProtNLM"/>
    </source>
</evidence>
<sequence>MKRFFILVISFFVLSGCMTSRDPLVWFWNNGFKMSDKEREAYHTCHDEAHKLYDYKTQSELWYEVVYKCLEEKGY</sequence>